<organism evidence="2 3">
    <name type="scientific">Pleuronectes platessa</name>
    <name type="common">European plaice</name>
    <dbReference type="NCBI Taxonomy" id="8262"/>
    <lineage>
        <taxon>Eukaryota</taxon>
        <taxon>Metazoa</taxon>
        <taxon>Chordata</taxon>
        <taxon>Craniata</taxon>
        <taxon>Vertebrata</taxon>
        <taxon>Euteleostomi</taxon>
        <taxon>Actinopterygii</taxon>
        <taxon>Neopterygii</taxon>
        <taxon>Teleostei</taxon>
        <taxon>Neoteleostei</taxon>
        <taxon>Acanthomorphata</taxon>
        <taxon>Carangaria</taxon>
        <taxon>Pleuronectiformes</taxon>
        <taxon>Pleuronectoidei</taxon>
        <taxon>Pleuronectidae</taxon>
        <taxon>Pleuronectes</taxon>
    </lineage>
</organism>
<keyword evidence="3" id="KW-1185">Reference proteome</keyword>
<feature type="region of interest" description="Disordered" evidence="1">
    <location>
        <begin position="114"/>
        <end position="134"/>
    </location>
</feature>
<accession>A0A9N7YKU9</accession>
<evidence type="ECO:0000313" key="2">
    <source>
        <dbReference type="EMBL" id="CAB1430697.1"/>
    </source>
</evidence>
<comment type="caution">
    <text evidence="2">The sequence shown here is derived from an EMBL/GenBank/DDBJ whole genome shotgun (WGS) entry which is preliminary data.</text>
</comment>
<gene>
    <name evidence="2" type="ORF">PLEPLA_LOCUS18683</name>
</gene>
<name>A0A9N7YKU9_PLEPL</name>
<proteinExistence type="predicted"/>
<feature type="compositionally biased region" description="Basic and acidic residues" evidence="1">
    <location>
        <begin position="121"/>
        <end position="130"/>
    </location>
</feature>
<sequence>MPLPTENTCQPALVRGFPNSITIANKTPMIYKGEQAARLLPSASLSSCLFLCRLSSPETDHPALRLMKMQRLWMYRCSAIPGAFISEEERPHNRGTSGPSWPIRLLEHLAPSPSPSFLSSAEEKMQERSQLRGGASGTCCSSVSLVRLPIHLHSPVLLCTPASNLRDLHPHPPVVTRAPGSTAGGFDRKVPKTEEEEAIGDD</sequence>
<dbReference type="AlphaFoldDB" id="A0A9N7YKU9"/>
<reference evidence="2" key="1">
    <citation type="submission" date="2020-03" db="EMBL/GenBank/DDBJ databases">
        <authorList>
            <person name="Weist P."/>
        </authorList>
    </citation>
    <scope>NUCLEOTIDE SEQUENCE</scope>
</reference>
<dbReference type="EMBL" id="CADEAL010001258">
    <property type="protein sequence ID" value="CAB1430697.1"/>
    <property type="molecule type" value="Genomic_DNA"/>
</dbReference>
<dbReference type="Proteomes" id="UP001153269">
    <property type="component" value="Unassembled WGS sequence"/>
</dbReference>
<evidence type="ECO:0000256" key="1">
    <source>
        <dbReference type="SAM" id="MobiDB-lite"/>
    </source>
</evidence>
<protein>
    <submittedName>
        <fullName evidence="2">Uncharacterized protein</fullName>
    </submittedName>
</protein>
<evidence type="ECO:0000313" key="3">
    <source>
        <dbReference type="Proteomes" id="UP001153269"/>
    </source>
</evidence>
<feature type="region of interest" description="Disordered" evidence="1">
    <location>
        <begin position="171"/>
        <end position="202"/>
    </location>
</feature>